<protein>
    <submittedName>
        <fullName evidence="1">Uncharacterized protein</fullName>
    </submittedName>
</protein>
<dbReference type="Proteomes" id="UP000027265">
    <property type="component" value="Unassembled WGS sequence"/>
</dbReference>
<dbReference type="HOGENOM" id="CLU_3068999_0_0_1"/>
<dbReference type="AlphaFoldDB" id="A0A067QG18"/>
<gene>
    <name evidence="1" type="ORF">JAAARDRAFT_28796</name>
</gene>
<keyword evidence="2" id="KW-1185">Reference proteome</keyword>
<name>A0A067QG18_9AGAM</name>
<dbReference type="EMBL" id="KL197709">
    <property type="protein sequence ID" value="KDQ65145.1"/>
    <property type="molecule type" value="Genomic_DNA"/>
</dbReference>
<proteinExistence type="predicted"/>
<evidence type="ECO:0000313" key="2">
    <source>
        <dbReference type="Proteomes" id="UP000027265"/>
    </source>
</evidence>
<dbReference type="InParanoid" id="A0A067QG18"/>
<evidence type="ECO:0000313" key="1">
    <source>
        <dbReference type="EMBL" id="KDQ65145.1"/>
    </source>
</evidence>
<reference evidence="2" key="1">
    <citation type="journal article" date="2014" name="Proc. Natl. Acad. Sci. U.S.A.">
        <title>Extensive sampling of basidiomycete genomes demonstrates inadequacy of the white-rot/brown-rot paradigm for wood decay fungi.</title>
        <authorList>
            <person name="Riley R."/>
            <person name="Salamov A.A."/>
            <person name="Brown D.W."/>
            <person name="Nagy L.G."/>
            <person name="Floudas D."/>
            <person name="Held B.W."/>
            <person name="Levasseur A."/>
            <person name="Lombard V."/>
            <person name="Morin E."/>
            <person name="Otillar R."/>
            <person name="Lindquist E.A."/>
            <person name="Sun H."/>
            <person name="LaButti K.M."/>
            <person name="Schmutz J."/>
            <person name="Jabbour D."/>
            <person name="Luo H."/>
            <person name="Baker S.E."/>
            <person name="Pisabarro A.G."/>
            <person name="Walton J.D."/>
            <person name="Blanchette R.A."/>
            <person name="Henrissat B."/>
            <person name="Martin F."/>
            <person name="Cullen D."/>
            <person name="Hibbett D.S."/>
            <person name="Grigoriev I.V."/>
        </authorList>
    </citation>
    <scope>NUCLEOTIDE SEQUENCE [LARGE SCALE GENOMIC DNA]</scope>
    <source>
        <strain evidence="2">MUCL 33604</strain>
    </source>
</reference>
<accession>A0A067QG18</accession>
<sequence>MTPESNESALNAWMVLSSLGTSLWILSKKPVACNANNHTVQMRRKNNKMSQAD</sequence>
<organism evidence="1 2">
    <name type="scientific">Jaapia argillacea MUCL 33604</name>
    <dbReference type="NCBI Taxonomy" id="933084"/>
    <lineage>
        <taxon>Eukaryota</taxon>
        <taxon>Fungi</taxon>
        <taxon>Dikarya</taxon>
        <taxon>Basidiomycota</taxon>
        <taxon>Agaricomycotina</taxon>
        <taxon>Agaricomycetes</taxon>
        <taxon>Agaricomycetidae</taxon>
        <taxon>Jaapiales</taxon>
        <taxon>Jaapiaceae</taxon>
        <taxon>Jaapia</taxon>
    </lineage>
</organism>